<dbReference type="KEGG" id="mama:GII36_02545"/>
<keyword evidence="2" id="KW-1185">Reference proteome</keyword>
<dbReference type="EMBL" id="CP045921">
    <property type="protein sequence ID" value="QHN42725.1"/>
    <property type="molecule type" value="Genomic_DNA"/>
</dbReference>
<dbReference type="AlphaFoldDB" id="A0A857MLQ1"/>
<organism evidence="1 2">
    <name type="scientific">Candidatus Mycosynbacter amalyticus</name>
    <dbReference type="NCBI Taxonomy" id="2665156"/>
    <lineage>
        <taxon>Bacteria</taxon>
        <taxon>Candidatus Saccharimonadota</taxon>
        <taxon>Candidatus Saccharimonadota incertae sedis</taxon>
        <taxon>Candidatus Mycosynbacter</taxon>
    </lineage>
</organism>
<name>A0A857MLQ1_9BACT</name>
<gene>
    <name evidence="1" type="ORF">GII36_02545</name>
</gene>
<accession>A0A857MLQ1</accession>
<dbReference type="Proteomes" id="UP001059824">
    <property type="component" value="Chromosome"/>
</dbReference>
<sequence length="92" mass="10543">MSRPFFEDSFPLVGHDREGELRTIIEGNVRAENANIFAEPHSDDEHLFIRHDSVSTGRDLQFAGIALSESQQEELYDFAEQYADLREGENND</sequence>
<dbReference type="RefSeq" id="WP_260764231.1">
    <property type="nucleotide sequence ID" value="NZ_CP045921.1"/>
</dbReference>
<evidence type="ECO:0000313" key="1">
    <source>
        <dbReference type="EMBL" id="QHN42725.1"/>
    </source>
</evidence>
<proteinExistence type="predicted"/>
<evidence type="ECO:0000313" key="2">
    <source>
        <dbReference type="Proteomes" id="UP001059824"/>
    </source>
</evidence>
<protein>
    <submittedName>
        <fullName evidence="1">Uncharacterized protein</fullName>
    </submittedName>
</protein>
<reference evidence="1" key="1">
    <citation type="journal article" date="2021" name="Nat. Microbiol.">
        <title>Cocultivation of an ultrasmall environmental parasitic bacterium with lytic ability against bacteria associated with wastewater foams.</title>
        <authorList>
            <person name="Batinovic S."/>
            <person name="Rose J.J.A."/>
            <person name="Ratcliffe J."/>
            <person name="Seviour R.J."/>
            <person name="Petrovski S."/>
        </authorList>
    </citation>
    <scope>NUCLEOTIDE SEQUENCE</scope>
    <source>
        <strain evidence="1">JR1</strain>
    </source>
</reference>